<name>A0A3E3E842_9FIRM</name>
<proteinExistence type="predicted"/>
<sequence length="95" mass="11075">MADKIIKYMSQEWIDQLNEEFEQLSINDSIRMENARIKQAEEKGREEGIQQGREQGILEGQKQVIQTLSQSMSIEEISKVLQKPVKEIQKLLQTI</sequence>
<reference evidence="2 3" key="1">
    <citation type="submission" date="2018-08" db="EMBL/GenBank/DDBJ databases">
        <title>A genome reference for cultivated species of the human gut microbiota.</title>
        <authorList>
            <person name="Zou Y."/>
            <person name="Xue W."/>
            <person name="Luo G."/>
        </authorList>
    </citation>
    <scope>NUCLEOTIDE SEQUENCE [LARGE SCALE GENOMIC DNA]</scope>
    <source>
        <strain evidence="2 3">TF08-11</strain>
    </source>
</reference>
<dbReference type="Proteomes" id="UP000260721">
    <property type="component" value="Unassembled WGS sequence"/>
</dbReference>
<dbReference type="RefSeq" id="WP_117445187.1">
    <property type="nucleotide sequence ID" value="NZ_CALCIP010000034.1"/>
</dbReference>
<evidence type="ECO:0008006" key="4">
    <source>
        <dbReference type="Google" id="ProtNLM"/>
    </source>
</evidence>
<comment type="caution">
    <text evidence="2">The sequence shown here is derived from an EMBL/GenBank/DDBJ whole genome shotgun (WGS) entry which is preliminary data.</text>
</comment>
<evidence type="ECO:0000313" key="1">
    <source>
        <dbReference type="EMBL" id="MDB7981703.1"/>
    </source>
</evidence>
<dbReference type="AlphaFoldDB" id="A0A3E3E842"/>
<gene>
    <name evidence="2" type="ORF">DXC78_00365</name>
    <name evidence="1" type="ORF">PND82_02575</name>
</gene>
<evidence type="ECO:0000313" key="3">
    <source>
        <dbReference type="Proteomes" id="UP000260721"/>
    </source>
</evidence>
<accession>A0A3E3E842</accession>
<dbReference type="Proteomes" id="UP001212981">
    <property type="component" value="Unassembled WGS sequence"/>
</dbReference>
<reference evidence="1" key="2">
    <citation type="submission" date="2023-01" db="EMBL/GenBank/DDBJ databases">
        <title>Human gut microbiome strain richness.</title>
        <authorList>
            <person name="Chen-Liaw A."/>
        </authorList>
    </citation>
    <scope>NUCLEOTIDE SEQUENCE</scope>
    <source>
        <strain evidence="1">D8_m1001271B151109d0_201107</strain>
    </source>
</reference>
<organism evidence="2 3">
    <name type="scientific">Faecalicoccus pleomorphus</name>
    <dbReference type="NCBI Taxonomy" id="1323"/>
    <lineage>
        <taxon>Bacteria</taxon>
        <taxon>Bacillati</taxon>
        <taxon>Bacillota</taxon>
        <taxon>Erysipelotrichia</taxon>
        <taxon>Erysipelotrichales</taxon>
        <taxon>Erysipelotrichaceae</taxon>
        <taxon>Faecalicoccus</taxon>
    </lineage>
</organism>
<evidence type="ECO:0000313" key="2">
    <source>
        <dbReference type="EMBL" id="RGD78326.1"/>
    </source>
</evidence>
<dbReference type="EMBL" id="QUSK01000001">
    <property type="protein sequence ID" value="RGD78326.1"/>
    <property type="molecule type" value="Genomic_DNA"/>
</dbReference>
<dbReference type="EMBL" id="JAQLXO010000002">
    <property type="protein sequence ID" value="MDB7981703.1"/>
    <property type="molecule type" value="Genomic_DNA"/>
</dbReference>
<protein>
    <recommendedName>
        <fullName evidence="4">Rpn family recombination-promoting nuclease/putative transposase</fullName>
    </recommendedName>
</protein>